<evidence type="ECO:0000259" key="2">
    <source>
        <dbReference type="Pfam" id="PF14340"/>
    </source>
</evidence>
<keyword evidence="1" id="KW-0812">Transmembrane</keyword>
<feature type="transmembrane region" description="Helical" evidence="1">
    <location>
        <begin position="36"/>
        <end position="58"/>
    </location>
</feature>
<keyword evidence="1" id="KW-1133">Transmembrane helix</keyword>
<dbReference type="InterPro" id="IPR016942">
    <property type="entry name" value="UCP030042"/>
</dbReference>
<dbReference type="Pfam" id="PF14340">
    <property type="entry name" value="DUF4395"/>
    <property type="match status" value="1"/>
</dbReference>
<feature type="transmembrane region" description="Helical" evidence="1">
    <location>
        <begin position="105"/>
        <end position="129"/>
    </location>
</feature>
<feature type="transmembrane region" description="Helical" evidence="1">
    <location>
        <begin position="12"/>
        <end position="30"/>
    </location>
</feature>
<protein>
    <recommendedName>
        <fullName evidence="2">DUF4395 domain-containing protein</fullName>
    </recommendedName>
</protein>
<dbReference type="InterPro" id="IPR025508">
    <property type="entry name" value="DUF4395"/>
</dbReference>
<reference evidence="3 4" key="1">
    <citation type="submission" date="2014-02" db="EMBL/GenBank/DDBJ databases">
        <title>Draft genome sequence of Lysinibacillus odysseyi NBRC 100172.</title>
        <authorList>
            <person name="Zhang F."/>
            <person name="Wang G."/>
            <person name="Zhang L."/>
        </authorList>
    </citation>
    <scope>NUCLEOTIDE SEQUENCE [LARGE SCALE GENOMIC DNA]</scope>
    <source>
        <strain evidence="3 4">NBRC 100172</strain>
    </source>
</reference>
<dbReference type="OrthoDB" id="2376580at2"/>
<comment type="caution">
    <text evidence="3">The sequence shown here is derived from an EMBL/GenBank/DDBJ whole genome shotgun (WGS) entry which is preliminary data.</text>
</comment>
<dbReference type="AlphaFoldDB" id="A0A0A3ISN3"/>
<evidence type="ECO:0000256" key="1">
    <source>
        <dbReference type="SAM" id="Phobius"/>
    </source>
</evidence>
<dbReference type="RefSeq" id="WP_036153459.1">
    <property type="nucleotide sequence ID" value="NZ_AVCX01000008.1"/>
</dbReference>
<dbReference type="STRING" id="1220589.CD32_08535"/>
<keyword evidence="1" id="KW-0472">Membrane</keyword>
<gene>
    <name evidence="3" type="ORF">CD32_08535</name>
</gene>
<accession>A0A0A3ISN3</accession>
<organism evidence="3 4">
    <name type="scientific">Lysinibacillus odysseyi 34hs-1 = NBRC 100172</name>
    <dbReference type="NCBI Taxonomy" id="1220589"/>
    <lineage>
        <taxon>Bacteria</taxon>
        <taxon>Bacillati</taxon>
        <taxon>Bacillota</taxon>
        <taxon>Bacilli</taxon>
        <taxon>Bacillales</taxon>
        <taxon>Bacillaceae</taxon>
        <taxon>Lysinibacillus</taxon>
    </lineage>
</organism>
<dbReference type="EMBL" id="JPVP01000053">
    <property type="protein sequence ID" value="KGR85878.1"/>
    <property type="molecule type" value="Genomic_DNA"/>
</dbReference>
<dbReference type="eggNOG" id="ENOG5031B0I">
    <property type="taxonomic scope" value="Bacteria"/>
</dbReference>
<evidence type="ECO:0000313" key="4">
    <source>
        <dbReference type="Proteomes" id="UP000030437"/>
    </source>
</evidence>
<feature type="domain" description="DUF4395" evidence="2">
    <location>
        <begin position="8"/>
        <end position="132"/>
    </location>
</feature>
<name>A0A0A3ISN3_9BACI</name>
<proteinExistence type="predicted"/>
<feature type="transmembrane region" description="Helical" evidence="1">
    <location>
        <begin position="79"/>
        <end position="99"/>
    </location>
</feature>
<keyword evidence="4" id="KW-1185">Reference proteome</keyword>
<evidence type="ECO:0000313" key="3">
    <source>
        <dbReference type="EMBL" id="KGR85878.1"/>
    </source>
</evidence>
<dbReference type="PIRSF" id="PIRSF030042">
    <property type="entry name" value="UCP030042"/>
    <property type="match status" value="1"/>
</dbReference>
<sequence>MRQRPVSIPRPLVRTNQWTIFLSVVITWITGQYWILLIPFIANLLGFMIGFNPVIRIAKLFLKKDVKDYIPEDAVQQRFNSSIATCCLGGGLVGFAAGFPVVGYIFTVMVAIASFIAILGFCVGCFIHFQWNQYVYRKKQRSTLKEN</sequence>
<dbReference type="Proteomes" id="UP000030437">
    <property type="component" value="Unassembled WGS sequence"/>
</dbReference>